<reference evidence="2 3" key="1">
    <citation type="submission" date="2021-01" db="EMBL/GenBank/DDBJ databases">
        <title>Whole genome shotgun sequence of Planotetraspora kaengkrachanensis NBRC 104272.</title>
        <authorList>
            <person name="Komaki H."/>
            <person name="Tamura T."/>
        </authorList>
    </citation>
    <scope>NUCLEOTIDE SEQUENCE [LARGE SCALE GENOMIC DNA]</scope>
    <source>
        <strain evidence="2 3">NBRC 104272</strain>
    </source>
</reference>
<proteinExistence type="predicted"/>
<protein>
    <submittedName>
        <fullName evidence="2">Uncharacterized protein</fullName>
    </submittedName>
</protein>
<organism evidence="2 3">
    <name type="scientific">Planotetraspora kaengkrachanensis</name>
    <dbReference type="NCBI Taxonomy" id="575193"/>
    <lineage>
        <taxon>Bacteria</taxon>
        <taxon>Bacillati</taxon>
        <taxon>Actinomycetota</taxon>
        <taxon>Actinomycetes</taxon>
        <taxon>Streptosporangiales</taxon>
        <taxon>Streptosporangiaceae</taxon>
        <taxon>Planotetraspora</taxon>
    </lineage>
</organism>
<sequence>MRRTLLGLPGILTTISLATPPAHADTTKSTTKSTTKITLTAASDLTGAWPSKPAEQ</sequence>
<keyword evidence="3" id="KW-1185">Reference proteome</keyword>
<keyword evidence="1" id="KW-0732">Signal</keyword>
<dbReference type="AlphaFoldDB" id="A0A8J3Q0R8"/>
<feature type="signal peptide" evidence="1">
    <location>
        <begin position="1"/>
        <end position="24"/>
    </location>
</feature>
<accession>A0A8J3Q0R8</accession>
<evidence type="ECO:0000256" key="1">
    <source>
        <dbReference type="SAM" id="SignalP"/>
    </source>
</evidence>
<name>A0A8J3Q0R8_9ACTN</name>
<dbReference type="EMBL" id="BONV01000054">
    <property type="protein sequence ID" value="GIG84600.1"/>
    <property type="molecule type" value="Genomic_DNA"/>
</dbReference>
<evidence type="ECO:0000313" key="3">
    <source>
        <dbReference type="Proteomes" id="UP000630097"/>
    </source>
</evidence>
<gene>
    <name evidence="2" type="ORF">Pka01_77270</name>
</gene>
<evidence type="ECO:0000313" key="2">
    <source>
        <dbReference type="EMBL" id="GIG84600.1"/>
    </source>
</evidence>
<feature type="chain" id="PRO_5035285777" evidence="1">
    <location>
        <begin position="25"/>
        <end position="56"/>
    </location>
</feature>
<comment type="caution">
    <text evidence="2">The sequence shown here is derived from an EMBL/GenBank/DDBJ whole genome shotgun (WGS) entry which is preliminary data.</text>
</comment>
<dbReference type="Proteomes" id="UP000630097">
    <property type="component" value="Unassembled WGS sequence"/>
</dbReference>